<dbReference type="AlphaFoldDB" id="A0A9N9JQ16"/>
<protein>
    <submittedName>
        <fullName evidence="1">4027_t:CDS:1</fullName>
    </submittedName>
</protein>
<evidence type="ECO:0000313" key="2">
    <source>
        <dbReference type="Proteomes" id="UP000789405"/>
    </source>
</evidence>
<accession>A0A9N9JQ16</accession>
<dbReference type="EMBL" id="CAJVPY010028022">
    <property type="protein sequence ID" value="CAG8791995.1"/>
    <property type="molecule type" value="Genomic_DNA"/>
</dbReference>
<evidence type="ECO:0000313" key="1">
    <source>
        <dbReference type="EMBL" id="CAG8791995.1"/>
    </source>
</evidence>
<reference evidence="1" key="1">
    <citation type="submission" date="2021-06" db="EMBL/GenBank/DDBJ databases">
        <authorList>
            <person name="Kallberg Y."/>
            <person name="Tangrot J."/>
            <person name="Rosling A."/>
        </authorList>
    </citation>
    <scope>NUCLEOTIDE SEQUENCE</scope>
    <source>
        <strain evidence="1">MA453B</strain>
    </source>
</reference>
<proteinExistence type="predicted"/>
<dbReference type="OrthoDB" id="2375172at2759"/>
<dbReference type="Proteomes" id="UP000789405">
    <property type="component" value="Unassembled WGS sequence"/>
</dbReference>
<gene>
    <name evidence="1" type="ORF">DERYTH_LOCUS21613</name>
</gene>
<keyword evidence="2" id="KW-1185">Reference proteome</keyword>
<organism evidence="1 2">
    <name type="scientific">Dentiscutata erythropus</name>
    <dbReference type="NCBI Taxonomy" id="1348616"/>
    <lineage>
        <taxon>Eukaryota</taxon>
        <taxon>Fungi</taxon>
        <taxon>Fungi incertae sedis</taxon>
        <taxon>Mucoromycota</taxon>
        <taxon>Glomeromycotina</taxon>
        <taxon>Glomeromycetes</taxon>
        <taxon>Diversisporales</taxon>
        <taxon>Gigasporaceae</taxon>
        <taxon>Dentiscutata</taxon>
    </lineage>
</organism>
<comment type="caution">
    <text evidence="1">The sequence shown here is derived from an EMBL/GenBank/DDBJ whole genome shotgun (WGS) entry which is preliminary data.</text>
</comment>
<sequence>MLEFNIDFIFCGAGQMLNEVCESLQDFIGYYLDSILIEVHPTSDYNVAINIFDEAKPYSPQNYNQEIETTEDHVGGQINFTTPSITASSSNKNNYSTKSMANKWKMRLNACPTNGVKWSYMYVIKTESDWEWPTPCPHSGYWYTKEMLKGFRITITQI</sequence>
<name>A0A9N9JQ16_9GLOM</name>